<evidence type="ECO:0000313" key="1">
    <source>
        <dbReference type="EMBL" id="XCD06716.1"/>
    </source>
</evidence>
<sequence length="179" mass="20321">MSIVFRTLEAEEIDVRVQSVTEKGVILLLYKDARCDMNILDEAVGITNWKREHCVINGNLFCTVSVWDEEKGQWISKQDVGTESNTEQTKGQASDSFKRACVNLGIGRELYTAPFIQIWADKCNIKPGRNGKFTCYDKFAVAKIRYNSKRQITHLAIRNLNTKQLVFTLMPPEEKGGAN</sequence>
<name>A0AAU8B709_9CAUD</name>
<protein>
    <submittedName>
        <fullName evidence="1">DNA repair protein</fullName>
    </submittedName>
</protein>
<accession>A0AAU8B709</accession>
<reference evidence="1" key="1">
    <citation type="submission" date="2024-03" db="EMBL/GenBank/DDBJ databases">
        <title>Diverse circular DNA viruses in blood, oral, and fecal samples of captive lemurs.</title>
        <authorList>
            <person name="Paietta E.N."/>
            <person name="Kraberger S."/>
            <person name="Lund M.C."/>
            <person name="Custer J.M."/>
            <person name="Vargas K.M."/>
            <person name="Ehmke E.E."/>
            <person name="Yoder A.D."/>
            <person name="Varsani A."/>
        </authorList>
    </citation>
    <scope>NUCLEOTIDE SEQUENCE</scope>
    <source>
        <strain evidence="1">Duke_26_2</strain>
    </source>
</reference>
<organism evidence="1">
    <name type="scientific">Dulem virus 30</name>
    <dbReference type="NCBI Taxonomy" id="3145748"/>
    <lineage>
        <taxon>Viruses</taxon>
        <taxon>Duplodnaviria</taxon>
        <taxon>Heunggongvirae</taxon>
        <taxon>Uroviricota</taxon>
        <taxon>Caudoviricetes</taxon>
    </lineage>
</organism>
<dbReference type="EMBL" id="PP511706">
    <property type="protein sequence ID" value="XCD06716.1"/>
    <property type="molecule type" value="Genomic_DNA"/>
</dbReference>
<proteinExistence type="predicted"/>